<evidence type="ECO:0008006" key="3">
    <source>
        <dbReference type="Google" id="ProtNLM"/>
    </source>
</evidence>
<accession>A0ABY0MVL2</accession>
<evidence type="ECO:0000313" key="2">
    <source>
        <dbReference type="Proteomes" id="UP000198717"/>
    </source>
</evidence>
<name>A0ABY0MVL2_9BACT</name>
<proteinExistence type="predicted"/>
<evidence type="ECO:0000313" key="1">
    <source>
        <dbReference type="EMBL" id="SDE59941.1"/>
    </source>
</evidence>
<organism evidence="1 2">
    <name type="scientific">Myxococcus virescens</name>
    <dbReference type="NCBI Taxonomy" id="83456"/>
    <lineage>
        <taxon>Bacteria</taxon>
        <taxon>Pseudomonadati</taxon>
        <taxon>Myxococcota</taxon>
        <taxon>Myxococcia</taxon>
        <taxon>Myxococcales</taxon>
        <taxon>Cystobacterineae</taxon>
        <taxon>Myxococcaceae</taxon>
        <taxon>Myxococcus</taxon>
    </lineage>
</organism>
<sequence length="248" mass="27954">MRCPRTHHVRWLCLFGGIRIVDNSHTNPLAFSPPLDIDGLFPPERRTGQPRKNWVREDFFEEPLDVERAYWLGFIYADGSVVFKPRWALRVHLAAKDESHLSTLHARIGGRLSWTKSRLRSLMACSRKLCLSLGRLGVVPRKTYAPCAPPNLVGQEQRAFLRGLFDGNGCLHVSKRGYLQAAYCGHPATVCWIVEQLGIDTNGKPRQRGGAAYAQWTSEGRAIALVQLLYGAPGPRLERKALIAQRYL</sequence>
<gene>
    <name evidence="1" type="ORF">SAMN04488504_1097</name>
</gene>
<dbReference type="InterPro" id="IPR027434">
    <property type="entry name" value="Homing_endonucl"/>
</dbReference>
<dbReference type="Proteomes" id="UP000198717">
    <property type="component" value="Unassembled WGS sequence"/>
</dbReference>
<reference evidence="1 2" key="1">
    <citation type="submission" date="2016-10" db="EMBL/GenBank/DDBJ databases">
        <authorList>
            <person name="Varghese N."/>
            <person name="Submissions S."/>
        </authorList>
    </citation>
    <scope>NUCLEOTIDE SEQUENCE [LARGE SCALE GENOMIC DNA]</scope>
    <source>
        <strain evidence="1 2">DSM 2260</strain>
    </source>
</reference>
<protein>
    <recommendedName>
        <fullName evidence="3">DOD-type homing endonuclease domain-containing protein</fullName>
    </recommendedName>
</protein>
<comment type="caution">
    <text evidence="1">The sequence shown here is derived from an EMBL/GenBank/DDBJ whole genome shotgun (WGS) entry which is preliminary data.</text>
</comment>
<dbReference type="SUPFAM" id="SSF55608">
    <property type="entry name" value="Homing endonucleases"/>
    <property type="match status" value="1"/>
</dbReference>
<dbReference type="Gene3D" id="3.10.28.10">
    <property type="entry name" value="Homing endonucleases"/>
    <property type="match status" value="1"/>
</dbReference>
<keyword evidence="2" id="KW-1185">Reference proteome</keyword>
<dbReference type="EMBL" id="FNAJ01000009">
    <property type="protein sequence ID" value="SDE59941.1"/>
    <property type="molecule type" value="Genomic_DNA"/>
</dbReference>